<evidence type="ECO:0000256" key="5">
    <source>
        <dbReference type="ARBA" id="ARBA00022714"/>
    </source>
</evidence>
<dbReference type="InterPro" id="IPR050340">
    <property type="entry name" value="Cytosolic_Fe-S_CAF"/>
</dbReference>
<dbReference type="SUPFAM" id="SSF54862">
    <property type="entry name" value="4Fe-4S ferredoxins"/>
    <property type="match status" value="1"/>
</dbReference>
<feature type="domain" description="2Fe-2S ferredoxin-type" evidence="14">
    <location>
        <begin position="12"/>
        <end position="90"/>
    </location>
</feature>
<dbReference type="PROSITE" id="PS51839">
    <property type="entry name" value="4FE4S_HC3"/>
    <property type="match status" value="1"/>
</dbReference>
<dbReference type="PROSITE" id="PS00641">
    <property type="entry name" value="COMPLEX1_75K_1"/>
    <property type="match status" value="1"/>
</dbReference>
<evidence type="ECO:0000313" key="17">
    <source>
        <dbReference type="EMBL" id="MST73171.1"/>
    </source>
</evidence>
<evidence type="ECO:0000313" key="18">
    <source>
        <dbReference type="Proteomes" id="UP000469325"/>
    </source>
</evidence>
<evidence type="ECO:0000256" key="2">
    <source>
        <dbReference type="ARBA" id="ARBA00004370"/>
    </source>
</evidence>
<comment type="cofactor">
    <cofactor evidence="1">
        <name>[4Fe-4S] cluster</name>
        <dbReference type="ChEBI" id="CHEBI:49883"/>
    </cofactor>
</comment>
<evidence type="ECO:0000256" key="3">
    <source>
        <dbReference type="ARBA" id="ARBA00005404"/>
    </source>
</evidence>
<keyword evidence="6" id="KW-0479">Metal-binding</keyword>
<dbReference type="Pfam" id="PF12838">
    <property type="entry name" value="Fer4_7"/>
    <property type="match status" value="1"/>
</dbReference>
<sequence>MKAADQRAVSTAQVTLTVDGREVSVPAGSTILDACREADADVPTLCYLRELNEIGSCRVCVVEVKGFDRLVASCNNLAVDGMEVLTNSPKVRMARRTNMELLLSQHDVACTTCVRSGNCSLQEVANDLGIVDFEYDTDLPPKRWPRDFPLIRNNQKCIKCMRCVQVCDKVQASHVWDITNRATHTLVDVAGGRDIHDVDCTLCGQCITHCPVGALRERDDVMTVYDALADPDVTTIVQIAPSVRTAWGDHWGLKGDEATVGRLVAALRPMGFDYIVNTDFSADLTIMEEGSELLRHLPKSQAGGYPMFTSCCPGWVRFVKSHYPELVDDVSTSKSPQQMFGAIVKSYYAEYLGLDPHKIFSLSIMPCVAKKAEYAYPTMRDACGDPDVDCVLTVREVERMLRADHVDVRALGEEPFDEPLGIGTGAGVIFGATGGVMEAALRTAHYLVTGKAPAADMFSDVRGLRGWKEATFDLAGTKLRVAVASGLANADALCKAVVAGEVSYDFVEVMACPGGCVGGGGQPIHDGEELAGARGKALYGLDRVSKYRNSYENPDIVRCYQEYLGEPLSERAEELLHTDQHGWLMPSEWIAAAEAAPQA</sequence>
<dbReference type="SMART" id="SM00929">
    <property type="entry name" value="NADH-G_4Fe-4S_3"/>
    <property type="match status" value="1"/>
</dbReference>
<gene>
    <name evidence="17" type="ORF">FYJ68_08645</name>
</gene>
<comment type="similarity">
    <text evidence="3">Belongs to the complex I 75 kDa subunit family.</text>
</comment>
<dbReference type="InterPro" id="IPR013352">
    <property type="entry name" value="Fe_hydrogenase_subset"/>
</dbReference>
<evidence type="ECO:0000256" key="13">
    <source>
        <dbReference type="ARBA" id="ARBA00034078"/>
    </source>
</evidence>
<dbReference type="GO" id="GO:0016020">
    <property type="term" value="C:membrane"/>
    <property type="evidence" value="ECO:0007669"/>
    <property type="project" value="UniProtKB-SubCell"/>
</dbReference>
<dbReference type="PROSITE" id="PS51085">
    <property type="entry name" value="2FE2S_FER_2"/>
    <property type="match status" value="1"/>
</dbReference>
<dbReference type="Gene3D" id="4.10.260.20">
    <property type="entry name" value="Iron hydrogenase, small subunit"/>
    <property type="match status" value="1"/>
</dbReference>
<dbReference type="Proteomes" id="UP000469325">
    <property type="component" value="Unassembled WGS sequence"/>
</dbReference>
<dbReference type="InterPro" id="IPR017896">
    <property type="entry name" value="4Fe4S_Fe-S-bd"/>
</dbReference>
<evidence type="ECO:0000256" key="11">
    <source>
        <dbReference type="ARBA" id="ARBA00023027"/>
    </source>
</evidence>
<dbReference type="PROSITE" id="PS00198">
    <property type="entry name" value="4FE4S_FER_1"/>
    <property type="match status" value="1"/>
</dbReference>
<dbReference type="Pfam" id="PF02906">
    <property type="entry name" value="Fe_hyd_lg_C"/>
    <property type="match status" value="1"/>
</dbReference>
<feature type="domain" description="4Fe-4S ferredoxin-type" evidence="15">
    <location>
        <begin position="192"/>
        <end position="220"/>
    </location>
</feature>
<evidence type="ECO:0000259" key="16">
    <source>
        <dbReference type="PROSITE" id="PS51839"/>
    </source>
</evidence>
<protein>
    <submittedName>
        <fullName evidence="17">2Fe-2S iron-sulfur cluster binding domain-containing protein</fullName>
    </submittedName>
</protein>
<comment type="subcellular location">
    <subcellularLocation>
        <location evidence="2">Membrane</location>
    </subcellularLocation>
</comment>
<dbReference type="InterPro" id="IPR036010">
    <property type="entry name" value="2Fe-2S_ferredoxin-like_sf"/>
</dbReference>
<dbReference type="Gene3D" id="3.30.70.20">
    <property type="match status" value="1"/>
</dbReference>
<dbReference type="SMART" id="SM00902">
    <property type="entry name" value="Fe_hyd_SSU"/>
    <property type="match status" value="1"/>
</dbReference>
<keyword evidence="4" id="KW-0004">4Fe-4S</keyword>
<dbReference type="Pfam" id="PF10588">
    <property type="entry name" value="NADH-G_4Fe-4S_3"/>
    <property type="match status" value="1"/>
</dbReference>
<dbReference type="GO" id="GO:0005506">
    <property type="term" value="F:iron ion binding"/>
    <property type="evidence" value="ECO:0007669"/>
    <property type="project" value="InterPro"/>
</dbReference>
<dbReference type="InterPro" id="IPR003149">
    <property type="entry name" value="Fe_hydrogenase_ssu"/>
</dbReference>
<keyword evidence="8" id="KW-1278">Translocase</keyword>
<keyword evidence="5" id="KW-0001">2Fe-2S</keyword>
<evidence type="ECO:0000256" key="1">
    <source>
        <dbReference type="ARBA" id="ARBA00001966"/>
    </source>
</evidence>
<evidence type="ECO:0000256" key="10">
    <source>
        <dbReference type="ARBA" id="ARBA00023014"/>
    </source>
</evidence>
<dbReference type="FunFam" id="3.10.20.740:FF:000004">
    <property type="entry name" value="NADH-quinone oxidoreductase"/>
    <property type="match status" value="1"/>
</dbReference>
<keyword evidence="9" id="KW-0408">Iron</keyword>
<evidence type="ECO:0000259" key="15">
    <source>
        <dbReference type="PROSITE" id="PS51379"/>
    </source>
</evidence>
<dbReference type="Pfam" id="PF02256">
    <property type="entry name" value="Fe_hyd_SSU"/>
    <property type="match status" value="1"/>
</dbReference>
<evidence type="ECO:0000256" key="8">
    <source>
        <dbReference type="ARBA" id="ARBA00022967"/>
    </source>
</evidence>
<keyword evidence="12" id="KW-0472">Membrane</keyword>
<dbReference type="InterPro" id="IPR017900">
    <property type="entry name" value="4Fe4S_Fe_S_CS"/>
</dbReference>
<dbReference type="InterPro" id="IPR000283">
    <property type="entry name" value="NADH_UbQ_OxRdtase_75kDa_su_CS"/>
</dbReference>
<feature type="domain" description="4Fe-4S ferredoxin-type" evidence="15">
    <location>
        <begin position="148"/>
        <end position="178"/>
    </location>
</feature>
<dbReference type="NCBIfam" id="TIGR02512">
    <property type="entry name" value="FeFe_hydrog_A"/>
    <property type="match status" value="1"/>
</dbReference>
<keyword evidence="11" id="KW-0520">NAD</keyword>
<evidence type="ECO:0000256" key="9">
    <source>
        <dbReference type="ARBA" id="ARBA00023004"/>
    </source>
</evidence>
<dbReference type="Pfam" id="PF13510">
    <property type="entry name" value="Fer2_4"/>
    <property type="match status" value="1"/>
</dbReference>
<dbReference type="SUPFAM" id="SSF54292">
    <property type="entry name" value="2Fe-2S ferredoxin-like"/>
    <property type="match status" value="1"/>
</dbReference>
<dbReference type="Gene3D" id="3.10.20.740">
    <property type="match status" value="1"/>
</dbReference>
<comment type="cofactor">
    <cofactor evidence="13">
        <name>[2Fe-2S] cluster</name>
        <dbReference type="ChEBI" id="CHEBI:190135"/>
    </cofactor>
</comment>
<dbReference type="GO" id="GO:0051539">
    <property type="term" value="F:4 iron, 4 sulfur cluster binding"/>
    <property type="evidence" value="ECO:0007669"/>
    <property type="project" value="UniProtKB-KW"/>
</dbReference>
<proteinExistence type="inferred from homology"/>
<keyword evidence="10" id="KW-0411">Iron-sulfur</keyword>
<evidence type="ECO:0000256" key="12">
    <source>
        <dbReference type="ARBA" id="ARBA00023136"/>
    </source>
</evidence>
<dbReference type="GO" id="GO:0008137">
    <property type="term" value="F:NADH dehydrogenase (ubiquinone) activity"/>
    <property type="evidence" value="ECO:0007669"/>
    <property type="project" value="InterPro"/>
</dbReference>
<dbReference type="EMBL" id="VUNC01000007">
    <property type="protein sequence ID" value="MST73171.1"/>
    <property type="molecule type" value="Genomic_DNA"/>
</dbReference>
<name>A0A6N7XUY8_9ACTN</name>
<dbReference type="InterPro" id="IPR019574">
    <property type="entry name" value="NADH_UbQ_OxRdtase_Gsu_4Fe4S-bd"/>
</dbReference>
<dbReference type="CDD" id="cd00207">
    <property type="entry name" value="fer2"/>
    <property type="match status" value="1"/>
</dbReference>
<evidence type="ECO:0000256" key="6">
    <source>
        <dbReference type="ARBA" id="ARBA00022723"/>
    </source>
</evidence>
<dbReference type="GO" id="GO:0008901">
    <property type="term" value="F:ferredoxin hydrogenase activity"/>
    <property type="evidence" value="ECO:0007669"/>
    <property type="project" value="InterPro"/>
</dbReference>
<reference evidence="17 18" key="1">
    <citation type="submission" date="2019-08" db="EMBL/GenBank/DDBJ databases">
        <title>In-depth cultivation of the pig gut microbiome towards novel bacterial diversity and tailored functional studies.</title>
        <authorList>
            <person name="Wylensek D."/>
            <person name="Hitch T.C.A."/>
            <person name="Clavel T."/>
        </authorList>
    </citation>
    <scope>NUCLEOTIDE SEQUENCE [LARGE SCALE GENOMIC DNA]</scope>
    <source>
        <strain evidence="17 18">CA-Schmier-601-WT-1</strain>
    </source>
</reference>
<dbReference type="InterPro" id="IPR001041">
    <property type="entry name" value="2Fe-2S_ferredoxin-type"/>
</dbReference>
<dbReference type="GO" id="GO:0051537">
    <property type="term" value="F:2 iron, 2 sulfur cluster binding"/>
    <property type="evidence" value="ECO:0007669"/>
    <property type="project" value="UniProtKB-KW"/>
</dbReference>
<dbReference type="Gene3D" id="3.40.50.1780">
    <property type="match status" value="1"/>
</dbReference>
<dbReference type="PANTHER" id="PTHR11615">
    <property type="entry name" value="NITRATE, FORMATE, IRON DEHYDROGENASE"/>
    <property type="match status" value="1"/>
</dbReference>
<dbReference type="InterPro" id="IPR036991">
    <property type="entry name" value="Fe_hydrogenase_ssu_sf"/>
</dbReference>
<dbReference type="InterPro" id="IPR004108">
    <property type="entry name" value="Fe_hydrogenase_lsu_C"/>
</dbReference>
<comment type="caution">
    <text evidence="17">The sequence shown here is derived from an EMBL/GenBank/DDBJ whole genome shotgun (WGS) entry which is preliminary data.</text>
</comment>
<dbReference type="FunFam" id="3.30.70.20:FF:000035">
    <property type="entry name" value="Iron hydrogenase 1"/>
    <property type="match status" value="1"/>
</dbReference>
<feature type="domain" description="4Fe-4S His(Cys)3-ligated-type" evidence="16">
    <location>
        <begin position="90"/>
        <end position="129"/>
    </location>
</feature>
<evidence type="ECO:0000259" key="14">
    <source>
        <dbReference type="PROSITE" id="PS51085"/>
    </source>
</evidence>
<keyword evidence="18" id="KW-1185">Reference proteome</keyword>
<dbReference type="InterPro" id="IPR009016">
    <property type="entry name" value="Fe_hydrogenase"/>
</dbReference>
<dbReference type="Gene3D" id="3.40.950.10">
    <property type="entry name" value="Fe-only Hydrogenase (Larger Subunit), Chain L, domain 3"/>
    <property type="match status" value="1"/>
</dbReference>
<dbReference type="GO" id="GO:0042773">
    <property type="term" value="P:ATP synthesis coupled electron transport"/>
    <property type="evidence" value="ECO:0007669"/>
    <property type="project" value="InterPro"/>
</dbReference>
<dbReference type="SUPFAM" id="SSF53920">
    <property type="entry name" value="Fe-only hydrogenase"/>
    <property type="match status" value="1"/>
</dbReference>
<evidence type="ECO:0000256" key="4">
    <source>
        <dbReference type="ARBA" id="ARBA00022485"/>
    </source>
</evidence>
<organism evidence="17 18">
    <name type="scientific">Olsenella porci</name>
    <dbReference type="NCBI Taxonomy" id="2652279"/>
    <lineage>
        <taxon>Bacteria</taxon>
        <taxon>Bacillati</taxon>
        <taxon>Actinomycetota</taxon>
        <taxon>Coriobacteriia</taxon>
        <taxon>Coriobacteriales</taxon>
        <taxon>Atopobiaceae</taxon>
        <taxon>Olsenella</taxon>
    </lineage>
</organism>
<dbReference type="AlphaFoldDB" id="A0A6N7XUY8"/>
<accession>A0A6N7XUY8</accession>
<keyword evidence="7" id="KW-0677">Repeat</keyword>
<evidence type="ECO:0000256" key="7">
    <source>
        <dbReference type="ARBA" id="ARBA00022737"/>
    </source>
</evidence>
<dbReference type="PROSITE" id="PS51379">
    <property type="entry name" value="4FE4S_FER_2"/>
    <property type="match status" value="2"/>
</dbReference>